<dbReference type="AlphaFoldDB" id="A0A8H6NL17"/>
<proteinExistence type="predicted"/>
<protein>
    <submittedName>
        <fullName evidence="1">Uncharacterized protein</fullName>
    </submittedName>
</protein>
<reference evidence="1" key="1">
    <citation type="journal article" date="2020" name="Phytopathology">
        <title>Genome Sequence Resources of Colletotrichum truncatum, C. plurivorum, C. musicola, and C. sojae: Four Species Pathogenic to Soybean (Glycine max).</title>
        <authorList>
            <person name="Rogerio F."/>
            <person name="Boufleur T.R."/>
            <person name="Ciampi-Guillardi M."/>
            <person name="Sukno S.A."/>
            <person name="Thon M.R."/>
            <person name="Massola Junior N.S."/>
            <person name="Baroncelli R."/>
        </authorList>
    </citation>
    <scope>NUCLEOTIDE SEQUENCE</scope>
    <source>
        <strain evidence="1">LFN0074</strain>
    </source>
</reference>
<accession>A0A8H6NL17</accession>
<evidence type="ECO:0000313" key="1">
    <source>
        <dbReference type="EMBL" id="KAF6836371.1"/>
    </source>
</evidence>
<sequence length="111" mass="12616">MVMCSQLDLEETRHLAIDESVLGDGINDRAVLCLAESILRQLPLRVPGLRRLDFIRRQADAVEVNPGDHSRARNSRPGLREVIEAAVMKVSGDFPEWRVPKWEIRTMQLNA</sequence>
<gene>
    <name evidence="1" type="ORF">CMUS01_05448</name>
</gene>
<evidence type="ECO:0000313" key="2">
    <source>
        <dbReference type="Proteomes" id="UP000639643"/>
    </source>
</evidence>
<organism evidence="1 2">
    <name type="scientific">Colletotrichum musicola</name>
    <dbReference type="NCBI Taxonomy" id="2175873"/>
    <lineage>
        <taxon>Eukaryota</taxon>
        <taxon>Fungi</taxon>
        <taxon>Dikarya</taxon>
        <taxon>Ascomycota</taxon>
        <taxon>Pezizomycotina</taxon>
        <taxon>Sordariomycetes</taxon>
        <taxon>Hypocreomycetidae</taxon>
        <taxon>Glomerellales</taxon>
        <taxon>Glomerellaceae</taxon>
        <taxon>Colletotrichum</taxon>
        <taxon>Colletotrichum orchidearum species complex</taxon>
    </lineage>
</organism>
<keyword evidence="2" id="KW-1185">Reference proteome</keyword>
<dbReference type="Proteomes" id="UP000639643">
    <property type="component" value="Unassembled WGS sequence"/>
</dbReference>
<name>A0A8H6NL17_9PEZI</name>
<dbReference type="EMBL" id="WIGM01000161">
    <property type="protein sequence ID" value="KAF6836371.1"/>
    <property type="molecule type" value="Genomic_DNA"/>
</dbReference>
<comment type="caution">
    <text evidence="1">The sequence shown here is derived from an EMBL/GenBank/DDBJ whole genome shotgun (WGS) entry which is preliminary data.</text>
</comment>
<dbReference type="OrthoDB" id="3557569at2759"/>